<name>A0A3L0W3R4_ECOLX</name>
<evidence type="ECO:0000313" key="2">
    <source>
        <dbReference type="EMBL" id="MHO05819.1"/>
    </source>
</evidence>
<comment type="caution">
    <text evidence="2">The sequence shown here is derived from an EMBL/GenBank/DDBJ whole genome shotgun (WGS) entry which is preliminary data.</text>
</comment>
<dbReference type="AlphaFoldDB" id="A0A3L0W3R4"/>
<reference evidence="2" key="1">
    <citation type="submission" date="2018-10" db="EMBL/GenBank/DDBJ databases">
        <authorList>
            <consortium name="NARMS: The National Antimicrobial Resistance Monitoring System"/>
        </authorList>
    </citation>
    <scope>NUCLEOTIDE SEQUENCE [LARGE SCALE GENOMIC DNA]</scope>
    <source>
        <strain evidence="2">CVM N17EC0388</strain>
    </source>
</reference>
<proteinExistence type="predicted"/>
<accession>A0A3L0W3R4</accession>
<feature type="region of interest" description="Disordered" evidence="1">
    <location>
        <begin position="1"/>
        <end position="20"/>
    </location>
</feature>
<dbReference type="EMBL" id="RNRV01000030">
    <property type="protein sequence ID" value="MHO05819.1"/>
    <property type="molecule type" value="Genomic_DNA"/>
</dbReference>
<feature type="compositionally biased region" description="Basic and acidic residues" evidence="1">
    <location>
        <begin position="1"/>
        <end position="10"/>
    </location>
</feature>
<gene>
    <name evidence="2" type="ORF">D9F05_15785</name>
</gene>
<sequence>MVLISGRHEPTGYGGNDAKSRQVTTPTMIKAVVWIEKNHFVTNQVVMGLSDTRGQPMLGI</sequence>
<protein>
    <submittedName>
        <fullName evidence="2">Uncharacterized protein</fullName>
    </submittedName>
</protein>
<organism evidence="2">
    <name type="scientific">Escherichia coli</name>
    <dbReference type="NCBI Taxonomy" id="562"/>
    <lineage>
        <taxon>Bacteria</taxon>
        <taxon>Pseudomonadati</taxon>
        <taxon>Pseudomonadota</taxon>
        <taxon>Gammaproteobacteria</taxon>
        <taxon>Enterobacterales</taxon>
        <taxon>Enterobacteriaceae</taxon>
        <taxon>Escherichia</taxon>
    </lineage>
</organism>
<evidence type="ECO:0000256" key="1">
    <source>
        <dbReference type="SAM" id="MobiDB-lite"/>
    </source>
</evidence>